<dbReference type="InterPro" id="IPR027417">
    <property type="entry name" value="P-loop_NTPase"/>
</dbReference>
<gene>
    <name evidence="4" type="ORF">BDP55DRAFT_347993</name>
</gene>
<dbReference type="SMART" id="SM00248">
    <property type="entry name" value="ANK"/>
    <property type="match status" value="6"/>
</dbReference>
<dbReference type="Pfam" id="PF24883">
    <property type="entry name" value="NPHP3_N"/>
    <property type="match status" value="1"/>
</dbReference>
<feature type="repeat" description="ANK" evidence="2">
    <location>
        <begin position="1429"/>
        <end position="1461"/>
    </location>
</feature>
<dbReference type="PANTHER" id="PTHR10039:SF16">
    <property type="entry name" value="GPI INOSITOL-DEACYLASE"/>
    <property type="match status" value="1"/>
</dbReference>
<comment type="caution">
    <text evidence="4">The sequence shown here is derived from an EMBL/GenBank/DDBJ whole genome shotgun (WGS) entry which is preliminary data.</text>
</comment>
<dbReference type="SUPFAM" id="SSF52540">
    <property type="entry name" value="P-loop containing nucleoside triphosphate hydrolases"/>
    <property type="match status" value="1"/>
</dbReference>
<accession>A0AAJ0F084</accession>
<organism evidence="4 5">
    <name type="scientific">Colletotrichum godetiae</name>
    <dbReference type="NCBI Taxonomy" id="1209918"/>
    <lineage>
        <taxon>Eukaryota</taxon>
        <taxon>Fungi</taxon>
        <taxon>Dikarya</taxon>
        <taxon>Ascomycota</taxon>
        <taxon>Pezizomycotina</taxon>
        <taxon>Sordariomycetes</taxon>
        <taxon>Hypocreomycetidae</taxon>
        <taxon>Glomerellales</taxon>
        <taxon>Glomerellaceae</taxon>
        <taxon>Colletotrichum</taxon>
        <taxon>Colletotrichum acutatum species complex</taxon>
    </lineage>
</organism>
<evidence type="ECO:0000256" key="1">
    <source>
        <dbReference type="ARBA" id="ARBA00022737"/>
    </source>
</evidence>
<protein>
    <recommendedName>
        <fullName evidence="3">Nephrocystin 3-like N-terminal domain-containing protein</fullName>
    </recommendedName>
</protein>
<dbReference type="InterPro" id="IPR002110">
    <property type="entry name" value="Ankyrin_rpt"/>
</dbReference>
<evidence type="ECO:0000313" key="5">
    <source>
        <dbReference type="Proteomes" id="UP001224890"/>
    </source>
</evidence>
<keyword evidence="1" id="KW-0677">Repeat</keyword>
<dbReference type="SUPFAM" id="SSF48403">
    <property type="entry name" value="Ankyrin repeat"/>
    <property type="match status" value="2"/>
</dbReference>
<reference evidence="4" key="1">
    <citation type="submission" date="2021-06" db="EMBL/GenBank/DDBJ databases">
        <title>Comparative genomics, transcriptomics and evolutionary studies reveal genomic signatures of adaptation to plant cell wall in hemibiotrophic fungi.</title>
        <authorList>
            <consortium name="DOE Joint Genome Institute"/>
            <person name="Baroncelli R."/>
            <person name="Diaz J.F."/>
            <person name="Benocci T."/>
            <person name="Peng M."/>
            <person name="Battaglia E."/>
            <person name="Haridas S."/>
            <person name="Andreopoulos W."/>
            <person name="Labutti K."/>
            <person name="Pangilinan J."/>
            <person name="Floch G.L."/>
            <person name="Makela M.R."/>
            <person name="Henrissat B."/>
            <person name="Grigoriev I.V."/>
            <person name="Crouch J.A."/>
            <person name="De Vries R.P."/>
            <person name="Sukno S.A."/>
            <person name="Thon M.R."/>
        </authorList>
    </citation>
    <scope>NUCLEOTIDE SEQUENCE</scope>
    <source>
        <strain evidence="4">CBS 193.32</strain>
    </source>
</reference>
<name>A0AAJ0F084_9PEZI</name>
<dbReference type="Gene3D" id="3.40.50.300">
    <property type="entry name" value="P-loop containing nucleotide triphosphate hydrolases"/>
    <property type="match status" value="1"/>
</dbReference>
<dbReference type="GeneID" id="85451499"/>
<feature type="domain" description="Nephrocystin 3-like N-terminal" evidence="3">
    <location>
        <begin position="206"/>
        <end position="369"/>
    </location>
</feature>
<evidence type="ECO:0000256" key="2">
    <source>
        <dbReference type="PROSITE-ProRule" id="PRU00023"/>
    </source>
</evidence>
<dbReference type="PANTHER" id="PTHR10039">
    <property type="entry name" value="AMELOGENIN"/>
    <property type="match status" value="1"/>
</dbReference>
<evidence type="ECO:0000259" key="3">
    <source>
        <dbReference type="Pfam" id="PF24883"/>
    </source>
</evidence>
<dbReference type="Pfam" id="PF13637">
    <property type="entry name" value="Ank_4"/>
    <property type="match status" value="1"/>
</dbReference>
<dbReference type="PROSITE" id="PS50088">
    <property type="entry name" value="ANK_REPEAT"/>
    <property type="match status" value="1"/>
</dbReference>
<dbReference type="InterPro" id="IPR036770">
    <property type="entry name" value="Ankyrin_rpt-contain_sf"/>
</dbReference>
<dbReference type="PROSITE" id="PS50297">
    <property type="entry name" value="ANK_REP_REGION"/>
    <property type="match status" value="1"/>
</dbReference>
<keyword evidence="2" id="KW-0040">ANK repeat</keyword>
<dbReference type="Proteomes" id="UP001224890">
    <property type="component" value="Unassembled WGS sequence"/>
</dbReference>
<dbReference type="InterPro" id="IPR056884">
    <property type="entry name" value="NPHP3-like_N"/>
</dbReference>
<proteinExistence type="predicted"/>
<sequence>MADPLSIAASIAGLLSLADIVFLRLSKYVKSVKNAEKEIGDLRDEVNRVGGLVNMLSRLATALEVEDGPPIQGFRIYHIDACAAILSDVINKTKKYDEKSGVKLKKLMWPYTSSKTKEMLADLSRHKENMNLALSATSLETLLRCLAKEEEIERTTAAILADVQKTREIAVRIREDDQRKRILDFFLKYNPQSNYEMSVKLRHPRTGMWLERHSSFQQWLRNQGSRLWLSGIPGAGKTVLAGSIIGHALARSSETVAVGFFFCDYKNEKTQSPVNILGALAYQLARQSEEAYSMLEEYYSELHPDTRLPRSPSIEDLRRTIARMAQVFERAYFVVDGLDECGDHAEEIVEALCDIAENSDELSMALLSRDEDNIQRHLRGPENNFHNIEIAAHTEDITEFLTSEIERRIHNRKLVLEDLSLKSEILESLVAGAHGMFRWVACQLDHLGHCMSDEECREALHRLPPDLPETYMRILRRVPDAKQTFVQMTLLFIAYAEPRLDTARLREILSIPSTSQHLGPSGIIREDSIARYCSSLIRKSNDGIFFEFAHFSVQEFLTSNFLQSSDLEMFHISKSHCNRLLAVRCLEYLQLDNFNHTPRATSEEIDYMEHRSTEYQLYEYAAQYWLFFAREEWMDSELLAEAKRLFDPRKSTHFTSWVSTLFWVIYIDIIDTDIDMNDSFMIKLIAEITHDSFRPLHLAAILSLPEISSFLLQTSTHRETICFFGTPIECAVSCLYGALEQLDSSFTMTRWFEIVTSMGGFEVCHTLETVKAFLEVDPRAPEGLLGASLCVGISIADFSVAQLLVDEGLVPTQSDLDRFKEAMSSQLNYEDLHCHDEALASLCQFCEALSSGIDNSPLDFEFCQSVWGFCLQLAPDPGDLKGFNISSKVTDDVRSLEALALEVVRSNFDFATLQRVVDDQRIDVSSILSPGQEDGLLHSLGRAGDRTEYDDTWIDRAEKVLDLLLSAGCSLSKRNSDGHTPLTLAIREKRIEIAKVILTRCENEPTAWECQTPILLLVAESGSEEILDLLQGMDLEVHLADYEKKTPLHCLGPNVELALVKKLESLIPDARQCRSDAKLPWEFYMNTISVERGYLISPDMEVLEYLVQPLATHLDPFEATKVWECYVSKVLQSKQLASKHIDEAAKCLARVGIFDSYERYRLKSALLPVAEACSNKWLLDPHNIKDFPLTDDTLCFLLKTTSYWDSFDESLCGVELLKVSATLNHDMTVFQLLTRGIDVHRRYKGVSALEYHCALPAINEDDVARVRKLLDYADSICLNHTNPSSGLGLIHLSNEADVPQFRHEIVEMLVWRGASPDLRVNIWPHPSALVHHLSKKRFELAATLFRQGADPTVPCRSGWTATHVAIAKDCVSFLSDLLEHRNSNFEIDWEGQSHKGIRPLHQAALSSVDCLQAILGKVASISLEAPAENGHTAVHFAVMGGNTSAIELLHARGANINARSIDGQLALHCCW</sequence>
<evidence type="ECO:0000313" key="4">
    <source>
        <dbReference type="EMBL" id="KAK1690386.1"/>
    </source>
</evidence>
<dbReference type="EMBL" id="JAHMHR010000006">
    <property type="protein sequence ID" value="KAK1690386.1"/>
    <property type="molecule type" value="Genomic_DNA"/>
</dbReference>
<dbReference type="RefSeq" id="XP_060434081.1">
    <property type="nucleotide sequence ID" value="XM_060566973.1"/>
</dbReference>
<dbReference type="Gene3D" id="1.25.40.20">
    <property type="entry name" value="Ankyrin repeat-containing domain"/>
    <property type="match status" value="2"/>
</dbReference>
<keyword evidence="5" id="KW-1185">Reference proteome</keyword>